<name>A0A1F7JCX5_9BACT</name>
<dbReference type="PANTHER" id="PTHR21047">
    <property type="entry name" value="DTDP-6-DEOXY-D-GLUCOSE-3,5 EPIMERASE"/>
    <property type="match status" value="1"/>
</dbReference>
<dbReference type="EMBL" id="MGAV01000019">
    <property type="protein sequence ID" value="OGK53469.1"/>
    <property type="molecule type" value="Genomic_DNA"/>
</dbReference>
<accession>A0A1F7JCX5</accession>
<sequence length="209" mass="24175">MKITEVKTLLFPEVKVIKYGRFSDDRGYFTETFRKSDININTDTYFLKKNDFVQVNESFSKTGTIRGLHFQWNPYLAKLIRTVSGHMVDLVVDIRKGSPNFGKIIAYDMPQSPGDNIGQWIWVPVGFAHGNFFIKDTTIEYFCTSEYSPKSEAGISPLSSDIDWSICDETLRRQFQELIKNKPLISEKDKAGLTLESWKKDPRSQNFIY</sequence>
<dbReference type="Pfam" id="PF00908">
    <property type="entry name" value="dTDP_sugar_isom"/>
    <property type="match status" value="1"/>
</dbReference>
<protein>
    <recommendedName>
        <fullName evidence="5">dTDP-4-dehydrorhamnose 3,5-epimerase</fullName>
    </recommendedName>
</protein>
<dbReference type="GO" id="GO:0005829">
    <property type="term" value="C:cytosol"/>
    <property type="evidence" value="ECO:0007669"/>
    <property type="project" value="TreeGrafter"/>
</dbReference>
<dbReference type="Proteomes" id="UP000177418">
    <property type="component" value="Unassembled WGS sequence"/>
</dbReference>
<feature type="site" description="Participates in a stacking interaction with the thymidine ring of dTDP-4-oxo-6-deoxyglucose" evidence="2">
    <location>
        <position position="147"/>
    </location>
</feature>
<evidence type="ECO:0000256" key="1">
    <source>
        <dbReference type="PIRSR" id="PIRSR600888-1"/>
    </source>
</evidence>
<dbReference type="AlphaFoldDB" id="A0A1F7JCX5"/>
<dbReference type="GO" id="GO:0008830">
    <property type="term" value="F:dTDP-4-dehydrorhamnose 3,5-epimerase activity"/>
    <property type="evidence" value="ECO:0007669"/>
    <property type="project" value="InterPro"/>
</dbReference>
<feature type="active site" description="Proton acceptor" evidence="1">
    <location>
        <position position="69"/>
    </location>
</feature>
<feature type="active site" description="Proton donor" evidence="1">
    <location>
        <position position="141"/>
    </location>
</feature>
<organism evidence="3 4">
    <name type="scientific">Candidatus Roizmanbacteria bacterium RIFCSPLOWO2_02_FULL_36_11</name>
    <dbReference type="NCBI Taxonomy" id="1802071"/>
    <lineage>
        <taxon>Bacteria</taxon>
        <taxon>Candidatus Roizmaniibacteriota</taxon>
    </lineage>
</organism>
<dbReference type="Gene3D" id="2.60.120.10">
    <property type="entry name" value="Jelly Rolls"/>
    <property type="match status" value="1"/>
</dbReference>
<gene>
    <name evidence="3" type="ORF">A3H78_02960</name>
</gene>
<evidence type="ECO:0008006" key="5">
    <source>
        <dbReference type="Google" id="ProtNLM"/>
    </source>
</evidence>
<comment type="caution">
    <text evidence="3">The sequence shown here is derived from an EMBL/GenBank/DDBJ whole genome shotgun (WGS) entry which is preliminary data.</text>
</comment>
<proteinExistence type="predicted"/>
<dbReference type="InterPro" id="IPR014710">
    <property type="entry name" value="RmlC-like_jellyroll"/>
</dbReference>
<dbReference type="PANTHER" id="PTHR21047:SF2">
    <property type="entry name" value="THYMIDINE DIPHOSPHO-4-KETO-RHAMNOSE 3,5-EPIMERASE"/>
    <property type="match status" value="1"/>
</dbReference>
<evidence type="ECO:0000256" key="2">
    <source>
        <dbReference type="PIRSR" id="PIRSR600888-3"/>
    </source>
</evidence>
<evidence type="ECO:0000313" key="3">
    <source>
        <dbReference type="EMBL" id="OGK53469.1"/>
    </source>
</evidence>
<reference evidence="3 4" key="1">
    <citation type="journal article" date="2016" name="Nat. Commun.">
        <title>Thousands of microbial genomes shed light on interconnected biogeochemical processes in an aquifer system.</title>
        <authorList>
            <person name="Anantharaman K."/>
            <person name="Brown C.T."/>
            <person name="Hug L.A."/>
            <person name="Sharon I."/>
            <person name="Castelle C.J."/>
            <person name="Probst A.J."/>
            <person name="Thomas B.C."/>
            <person name="Singh A."/>
            <person name="Wilkins M.J."/>
            <person name="Karaoz U."/>
            <person name="Brodie E.L."/>
            <person name="Williams K.H."/>
            <person name="Hubbard S.S."/>
            <person name="Banfield J.F."/>
        </authorList>
    </citation>
    <scope>NUCLEOTIDE SEQUENCE [LARGE SCALE GENOMIC DNA]</scope>
</reference>
<dbReference type="SUPFAM" id="SSF51182">
    <property type="entry name" value="RmlC-like cupins"/>
    <property type="match status" value="1"/>
</dbReference>
<dbReference type="InterPro" id="IPR011051">
    <property type="entry name" value="RmlC_Cupin_sf"/>
</dbReference>
<dbReference type="GO" id="GO:0000271">
    <property type="term" value="P:polysaccharide biosynthetic process"/>
    <property type="evidence" value="ECO:0007669"/>
    <property type="project" value="TreeGrafter"/>
</dbReference>
<evidence type="ECO:0000313" key="4">
    <source>
        <dbReference type="Proteomes" id="UP000177418"/>
    </source>
</evidence>
<dbReference type="InterPro" id="IPR000888">
    <property type="entry name" value="RmlC-like"/>
</dbReference>